<accession>A0ABD1FYW4</accession>
<dbReference type="PANTHER" id="PTHR31920:SF135">
    <property type="entry name" value="B3 DOMAIN-CONTAINING PROTEIN OS03G0621600-RELATED"/>
    <property type="match status" value="1"/>
</dbReference>
<evidence type="ECO:0000256" key="1">
    <source>
        <dbReference type="ARBA" id="ARBA00004123"/>
    </source>
</evidence>
<evidence type="ECO:0000256" key="5">
    <source>
        <dbReference type="ARBA" id="ARBA00023242"/>
    </source>
</evidence>
<dbReference type="Proteomes" id="UP001567538">
    <property type="component" value="Unassembled WGS sequence"/>
</dbReference>
<proteinExistence type="predicted"/>
<dbReference type="Pfam" id="PF02362">
    <property type="entry name" value="B3"/>
    <property type="match status" value="1"/>
</dbReference>
<sequence length="188" mass="21483">MKKRSSTNVSNASDNLPEFFKIYTSVLSSQLMRIPPDFIHKFAGNIPTTCALERPQIASWQVDVCKVDDCWFFQKGTIVPRQVADINKNPNFTTVLTKGYMKRGALGIPIMFWNAHKKIHERSRLDATLWVENQDWNVGVLKYRGCIQIQKGWPKFVRDNNLKAGTSITFQLTDASHLSFNVTFGRAN</sequence>
<dbReference type="InterPro" id="IPR050655">
    <property type="entry name" value="Plant_B3_domain"/>
</dbReference>
<organism evidence="7 8">
    <name type="scientific">Salvia divinorum</name>
    <name type="common">Maria pastora</name>
    <name type="synonym">Diviner's sage</name>
    <dbReference type="NCBI Taxonomy" id="28513"/>
    <lineage>
        <taxon>Eukaryota</taxon>
        <taxon>Viridiplantae</taxon>
        <taxon>Streptophyta</taxon>
        <taxon>Embryophyta</taxon>
        <taxon>Tracheophyta</taxon>
        <taxon>Spermatophyta</taxon>
        <taxon>Magnoliopsida</taxon>
        <taxon>eudicotyledons</taxon>
        <taxon>Gunneridae</taxon>
        <taxon>Pentapetalae</taxon>
        <taxon>asterids</taxon>
        <taxon>lamiids</taxon>
        <taxon>Lamiales</taxon>
        <taxon>Lamiaceae</taxon>
        <taxon>Nepetoideae</taxon>
        <taxon>Mentheae</taxon>
        <taxon>Salviinae</taxon>
        <taxon>Salvia</taxon>
        <taxon>Salvia subgen. Calosphace</taxon>
    </lineage>
</organism>
<dbReference type="PROSITE" id="PS50863">
    <property type="entry name" value="B3"/>
    <property type="match status" value="1"/>
</dbReference>
<dbReference type="EMBL" id="JBEAFC010000011">
    <property type="protein sequence ID" value="KAL1537012.1"/>
    <property type="molecule type" value="Genomic_DNA"/>
</dbReference>
<dbReference type="GO" id="GO:0005634">
    <property type="term" value="C:nucleus"/>
    <property type="evidence" value="ECO:0007669"/>
    <property type="project" value="UniProtKB-SubCell"/>
</dbReference>
<dbReference type="CDD" id="cd10017">
    <property type="entry name" value="B3_DNA"/>
    <property type="match status" value="1"/>
</dbReference>
<keyword evidence="4" id="KW-0804">Transcription</keyword>
<evidence type="ECO:0000256" key="2">
    <source>
        <dbReference type="ARBA" id="ARBA00023015"/>
    </source>
</evidence>
<dbReference type="PANTHER" id="PTHR31920">
    <property type="entry name" value="B3 DOMAIN-CONTAINING"/>
    <property type="match status" value="1"/>
</dbReference>
<dbReference type="InterPro" id="IPR003340">
    <property type="entry name" value="B3_DNA-bd"/>
</dbReference>
<keyword evidence="3" id="KW-0238">DNA-binding</keyword>
<reference evidence="7 8" key="1">
    <citation type="submission" date="2024-06" db="EMBL/GenBank/DDBJ databases">
        <title>A chromosome level genome sequence of Diviner's sage (Salvia divinorum).</title>
        <authorList>
            <person name="Ford S.A."/>
            <person name="Ro D.-K."/>
            <person name="Ness R.W."/>
            <person name="Phillips M.A."/>
        </authorList>
    </citation>
    <scope>NUCLEOTIDE SEQUENCE [LARGE SCALE GENOMIC DNA]</scope>
    <source>
        <strain evidence="7">SAF-2024a</strain>
        <tissue evidence="7">Leaf</tissue>
    </source>
</reference>
<feature type="domain" description="TF-B3" evidence="6">
    <location>
        <begin position="91"/>
        <end position="188"/>
    </location>
</feature>
<keyword evidence="8" id="KW-1185">Reference proteome</keyword>
<evidence type="ECO:0000256" key="3">
    <source>
        <dbReference type="ARBA" id="ARBA00023125"/>
    </source>
</evidence>
<evidence type="ECO:0000256" key="4">
    <source>
        <dbReference type="ARBA" id="ARBA00023163"/>
    </source>
</evidence>
<name>A0ABD1FYW4_SALDI</name>
<dbReference type="SUPFAM" id="SSF101936">
    <property type="entry name" value="DNA-binding pseudobarrel domain"/>
    <property type="match status" value="2"/>
</dbReference>
<dbReference type="SMART" id="SM01019">
    <property type="entry name" value="B3"/>
    <property type="match status" value="1"/>
</dbReference>
<protein>
    <submittedName>
        <fullName evidence="7">B3 domain-containing protein</fullName>
    </submittedName>
</protein>
<keyword evidence="2" id="KW-0805">Transcription regulation</keyword>
<dbReference type="GO" id="GO:0003677">
    <property type="term" value="F:DNA binding"/>
    <property type="evidence" value="ECO:0007669"/>
    <property type="project" value="UniProtKB-KW"/>
</dbReference>
<comment type="caution">
    <text evidence="7">The sequence shown here is derived from an EMBL/GenBank/DDBJ whole genome shotgun (WGS) entry which is preliminary data.</text>
</comment>
<evidence type="ECO:0000313" key="7">
    <source>
        <dbReference type="EMBL" id="KAL1537012.1"/>
    </source>
</evidence>
<evidence type="ECO:0000313" key="8">
    <source>
        <dbReference type="Proteomes" id="UP001567538"/>
    </source>
</evidence>
<dbReference type="AlphaFoldDB" id="A0ABD1FYW4"/>
<comment type="subcellular location">
    <subcellularLocation>
        <location evidence="1">Nucleus</location>
    </subcellularLocation>
</comment>
<dbReference type="InterPro" id="IPR015300">
    <property type="entry name" value="DNA-bd_pseudobarrel_sf"/>
</dbReference>
<keyword evidence="5" id="KW-0539">Nucleus</keyword>
<gene>
    <name evidence="7" type="ORF">AAHA92_29574</name>
</gene>
<evidence type="ECO:0000259" key="6">
    <source>
        <dbReference type="PROSITE" id="PS50863"/>
    </source>
</evidence>
<dbReference type="Gene3D" id="2.40.330.10">
    <property type="entry name" value="DNA-binding pseudobarrel domain"/>
    <property type="match status" value="2"/>
</dbReference>